<evidence type="ECO:0000313" key="2">
    <source>
        <dbReference type="EMBL" id="KAF7416252.1"/>
    </source>
</evidence>
<name>A0A8H6ZGV5_PLEOS</name>
<dbReference type="VEuPathDB" id="FungiDB:PC9H_002517"/>
<feature type="region of interest" description="Disordered" evidence="1">
    <location>
        <begin position="449"/>
        <end position="476"/>
    </location>
</feature>
<accession>A0A8H6ZGV5</accession>
<dbReference type="GeneID" id="59372358"/>
<feature type="compositionally biased region" description="Low complexity" evidence="1">
    <location>
        <begin position="462"/>
        <end position="476"/>
    </location>
</feature>
<feature type="compositionally biased region" description="Polar residues" evidence="1">
    <location>
        <begin position="410"/>
        <end position="424"/>
    </location>
</feature>
<reference evidence="2" key="1">
    <citation type="submission" date="2019-07" db="EMBL/GenBank/DDBJ databases">
        <authorList>
            <person name="Palmer J.M."/>
        </authorList>
    </citation>
    <scope>NUCLEOTIDE SEQUENCE</scope>
    <source>
        <strain evidence="2">PC9</strain>
    </source>
</reference>
<dbReference type="Proteomes" id="UP000623687">
    <property type="component" value="Unassembled WGS sequence"/>
</dbReference>
<evidence type="ECO:0000313" key="3">
    <source>
        <dbReference type="Proteomes" id="UP000623687"/>
    </source>
</evidence>
<dbReference type="RefSeq" id="XP_036625799.1">
    <property type="nucleotide sequence ID" value="XM_036772153.1"/>
</dbReference>
<feature type="compositionally biased region" description="Basic and acidic residues" evidence="1">
    <location>
        <begin position="391"/>
        <end position="404"/>
    </location>
</feature>
<gene>
    <name evidence="2" type="ORF">PC9H_002517</name>
</gene>
<sequence length="581" mass="64683">MLDLSILLPNRSQCGYLEKGWEEHHRCHLSLSVRRCQGVRNPEHRGRIYQACVGRDHFCGWLPNYELLEADYGATLEPTFTSLLNNPLTPNIPRTGTLSTPQSTPSASGTITSNLGVNLEVDLGDLDLALNRHSSPAPTALTDLSPRPNVPRWMPNGKGGLKESCNGPRCQKLGKAVRFCSSCINKYCQKCCHLHQQQSSKICPVHKIPIASPPKPPSAAAEPPTTITPVKLSVMREPHYQALSHAQAQQKQDTSRLMDQKRAEQAMARTITVYIWKDPAKPLVVKTEAYNYPTFALDDCSSTVKRLLALDQQVYELFVPKDSNWVIIDSASVRCDIRDRDKILYRVFGVETGDSMAEQVNDLSAAKPFRGLATPMCTPSRKHAAESTPEPGRRVKPRLDERSHFRAPATPTQKPSTNSETSLFSFGATDNDDDDVFAIRPPAAVLFTPKTLPNPVSEARKPTPTNSTNTANLTLAPSSGHSNWPLKDFKIMAHGFTQYESIANLTHDEKFPKVWPHITKKPATGTWNTNYAAWVHSSDILRSKYLAQEDSLWKTFRHDVKEAFSGTIPGLRVPRQVIIVE</sequence>
<feature type="region of interest" description="Disordered" evidence="1">
    <location>
        <begin position="374"/>
        <end position="424"/>
    </location>
</feature>
<organism evidence="2 3">
    <name type="scientific">Pleurotus ostreatus</name>
    <name type="common">Oyster mushroom</name>
    <name type="synonym">White-rot fungus</name>
    <dbReference type="NCBI Taxonomy" id="5322"/>
    <lineage>
        <taxon>Eukaryota</taxon>
        <taxon>Fungi</taxon>
        <taxon>Dikarya</taxon>
        <taxon>Basidiomycota</taxon>
        <taxon>Agaricomycotina</taxon>
        <taxon>Agaricomycetes</taxon>
        <taxon>Agaricomycetidae</taxon>
        <taxon>Agaricales</taxon>
        <taxon>Pleurotineae</taxon>
        <taxon>Pleurotaceae</taxon>
        <taxon>Pleurotus</taxon>
    </lineage>
</organism>
<keyword evidence="3" id="KW-1185">Reference proteome</keyword>
<proteinExistence type="predicted"/>
<protein>
    <submittedName>
        <fullName evidence="2">Uncharacterized protein</fullName>
    </submittedName>
</protein>
<evidence type="ECO:0000256" key="1">
    <source>
        <dbReference type="SAM" id="MobiDB-lite"/>
    </source>
</evidence>
<comment type="caution">
    <text evidence="2">The sequence shown here is derived from an EMBL/GenBank/DDBJ whole genome shotgun (WGS) entry which is preliminary data.</text>
</comment>
<dbReference type="AlphaFoldDB" id="A0A8H6ZGV5"/>
<dbReference type="EMBL" id="JACETU010000011">
    <property type="protein sequence ID" value="KAF7416252.1"/>
    <property type="molecule type" value="Genomic_DNA"/>
</dbReference>